<accession>A0ABU9Y049</accession>
<dbReference type="Gene3D" id="3.90.180.10">
    <property type="entry name" value="Medium-chain alcohol dehydrogenases, catalytic domain"/>
    <property type="match status" value="1"/>
</dbReference>
<dbReference type="InterPro" id="IPR013149">
    <property type="entry name" value="ADH-like_C"/>
</dbReference>
<dbReference type="PANTHER" id="PTHR43401">
    <property type="entry name" value="L-THREONINE 3-DEHYDROGENASE"/>
    <property type="match status" value="1"/>
</dbReference>
<dbReference type="PANTHER" id="PTHR43401:SF3">
    <property type="entry name" value="L-GALACTONATE-5-DEHYDROGENASE"/>
    <property type="match status" value="1"/>
</dbReference>
<evidence type="ECO:0000259" key="2">
    <source>
        <dbReference type="Pfam" id="PF00107"/>
    </source>
</evidence>
<dbReference type="InterPro" id="IPR011032">
    <property type="entry name" value="GroES-like_sf"/>
</dbReference>
<dbReference type="Gene3D" id="3.40.50.720">
    <property type="entry name" value="NAD(P)-binding Rossmann-like Domain"/>
    <property type="match status" value="1"/>
</dbReference>
<keyword evidence="1" id="KW-0560">Oxidoreductase</keyword>
<dbReference type="InterPro" id="IPR013154">
    <property type="entry name" value="ADH-like_N"/>
</dbReference>
<evidence type="ECO:0000313" key="5">
    <source>
        <dbReference type="Proteomes" id="UP001419910"/>
    </source>
</evidence>
<dbReference type="EMBL" id="JBDIME010000003">
    <property type="protein sequence ID" value="MEN2789180.1"/>
    <property type="molecule type" value="Genomic_DNA"/>
</dbReference>
<dbReference type="RefSeq" id="WP_343891835.1">
    <property type="nucleotide sequence ID" value="NZ_BAAAEH010000047.1"/>
</dbReference>
<dbReference type="Pfam" id="PF08240">
    <property type="entry name" value="ADH_N"/>
    <property type="match status" value="1"/>
</dbReference>
<gene>
    <name evidence="4" type="ORF">ABC974_06050</name>
</gene>
<dbReference type="SUPFAM" id="SSF50129">
    <property type="entry name" value="GroES-like"/>
    <property type="match status" value="1"/>
</dbReference>
<dbReference type="Proteomes" id="UP001419910">
    <property type="component" value="Unassembled WGS sequence"/>
</dbReference>
<dbReference type="InterPro" id="IPR050129">
    <property type="entry name" value="Zn_alcohol_dh"/>
</dbReference>
<protein>
    <submittedName>
        <fullName evidence="4">Zinc-binding alcohol dehydrogenase family protein</fullName>
    </submittedName>
</protein>
<name>A0ABU9Y049_9SPHN</name>
<organism evidence="4 5">
    <name type="scientific">Sphingomonas oligophenolica</name>
    <dbReference type="NCBI Taxonomy" id="301154"/>
    <lineage>
        <taxon>Bacteria</taxon>
        <taxon>Pseudomonadati</taxon>
        <taxon>Pseudomonadota</taxon>
        <taxon>Alphaproteobacteria</taxon>
        <taxon>Sphingomonadales</taxon>
        <taxon>Sphingomonadaceae</taxon>
        <taxon>Sphingomonas</taxon>
    </lineage>
</organism>
<evidence type="ECO:0000259" key="3">
    <source>
        <dbReference type="Pfam" id="PF08240"/>
    </source>
</evidence>
<keyword evidence="5" id="KW-1185">Reference proteome</keyword>
<feature type="domain" description="Alcohol dehydrogenase-like C-terminal" evidence="2">
    <location>
        <begin position="169"/>
        <end position="294"/>
    </location>
</feature>
<comment type="caution">
    <text evidence="4">The sequence shown here is derived from an EMBL/GenBank/DDBJ whole genome shotgun (WGS) entry which is preliminary data.</text>
</comment>
<proteinExistence type="predicted"/>
<dbReference type="Pfam" id="PF00107">
    <property type="entry name" value="ADH_zinc_N"/>
    <property type="match status" value="1"/>
</dbReference>
<sequence length="340" mass="36083">MKAVICPEPYSLMIVERPAPQRGEGEVLVRIRRVGLCGTDYHIFEGRHPYLIYPRIMGHELAGEVEAAPARSALRRGQIVAINPYLACGTCIACRKGKANACVKIRVLGVHADGGMCELLAVPERAVVDATGLSLDQAAMLEFLAIGAHAVARAGLKARDRVLVVGAGPIGIGVALFARLEGAKVTLVDTRPIRLAYARKRLGFKDTIEAGPDLAPLLAEHNDGEMFDAVFDATGSITAMGQSLAFVSHGGTLIFVGVALGNLVLADPEFHKRETTLLASRNALPADFARVIAAMRAGKIPTDALLTHSFAAEDIPERLPGLIADADHVLKAIAIFPAAR</sequence>
<dbReference type="SUPFAM" id="SSF51735">
    <property type="entry name" value="NAD(P)-binding Rossmann-fold domains"/>
    <property type="match status" value="1"/>
</dbReference>
<evidence type="ECO:0000313" key="4">
    <source>
        <dbReference type="EMBL" id="MEN2789180.1"/>
    </source>
</evidence>
<evidence type="ECO:0000256" key="1">
    <source>
        <dbReference type="ARBA" id="ARBA00023002"/>
    </source>
</evidence>
<dbReference type="CDD" id="cd08261">
    <property type="entry name" value="Zn_ADH7"/>
    <property type="match status" value="1"/>
</dbReference>
<dbReference type="InterPro" id="IPR036291">
    <property type="entry name" value="NAD(P)-bd_dom_sf"/>
</dbReference>
<feature type="domain" description="Alcohol dehydrogenase-like N-terminal" evidence="3">
    <location>
        <begin position="23"/>
        <end position="129"/>
    </location>
</feature>
<reference evidence="4 5" key="1">
    <citation type="submission" date="2024-05" db="EMBL/GenBank/DDBJ databases">
        <authorList>
            <person name="Liu Q."/>
            <person name="Xin Y.-H."/>
        </authorList>
    </citation>
    <scope>NUCLEOTIDE SEQUENCE [LARGE SCALE GENOMIC DNA]</scope>
    <source>
        <strain evidence="4 5">CGMCC 1.10181</strain>
    </source>
</reference>